<evidence type="ECO:0000256" key="1">
    <source>
        <dbReference type="ARBA" id="ARBA00023015"/>
    </source>
</evidence>
<dbReference type="SUPFAM" id="SSF46785">
    <property type="entry name" value="Winged helix' DNA-binding domain"/>
    <property type="match status" value="1"/>
</dbReference>
<dbReference type="RefSeq" id="WP_089557135.1">
    <property type="nucleotide sequence ID" value="NZ_CP022474.1"/>
</dbReference>
<evidence type="ECO:0000259" key="4">
    <source>
        <dbReference type="SMART" id="SM00347"/>
    </source>
</evidence>
<dbReference type="Gene3D" id="1.10.10.10">
    <property type="entry name" value="Winged helix-like DNA-binding domain superfamily/Winged helix DNA-binding domain"/>
    <property type="match status" value="1"/>
</dbReference>
<evidence type="ECO:0000256" key="3">
    <source>
        <dbReference type="ARBA" id="ARBA00023163"/>
    </source>
</evidence>
<evidence type="ECO:0000313" key="5">
    <source>
        <dbReference type="EMBL" id="ASN60814.1"/>
    </source>
</evidence>
<gene>
    <name evidence="5" type="ORF">CG419_09395</name>
</gene>
<organism evidence="5 6">
    <name type="scientific">Latilactobacillus curvatus</name>
    <name type="common">Lactobacillus curvatus</name>
    <dbReference type="NCBI Taxonomy" id="28038"/>
    <lineage>
        <taxon>Bacteria</taxon>
        <taxon>Bacillati</taxon>
        <taxon>Bacillota</taxon>
        <taxon>Bacilli</taxon>
        <taxon>Lactobacillales</taxon>
        <taxon>Lactobacillaceae</taxon>
        <taxon>Latilactobacillus</taxon>
    </lineage>
</organism>
<dbReference type="Proteomes" id="UP000199749">
    <property type="component" value="Chromosome"/>
</dbReference>
<dbReference type="GO" id="GO:0003700">
    <property type="term" value="F:DNA-binding transcription factor activity"/>
    <property type="evidence" value="ECO:0007669"/>
    <property type="project" value="InterPro"/>
</dbReference>
<dbReference type="Pfam" id="PF22381">
    <property type="entry name" value="Staph_reg_Sar_Rot"/>
    <property type="match status" value="1"/>
</dbReference>
<keyword evidence="2" id="KW-0238">DNA-binding</keyword>
<feature type="domain" description="HTH marR-type" evidence="4">
    <location>
        <begin position="26"/>
        <end position="128"/>
    </location>
</feature>
<reference evidence="5 6" key="1">
    <citation type="submission" date="2017-07" db="EMBL/GenBank/DDBJ databases">
        <title>Lactobacillus curvatus MRS6 whole genome.</title>
        <authorList>
            <person name="Jans C."/>
            <person name="Lagler S."/>
            <person name="Lacroix C."/>
            <person name="Meile L."/>
            <person name="Stevens M.J.A."/>
        </authorList>
    </citation>
    <scope>NUCLEOTIDE SEQUENCE [LARGE SCALE GENOMIC DNA]</scope>
    <source>
        <strain evidence="5 6">MRS6</strain>
    </source>
</reference>
<dbReference type="InterPro" id="IPR036390">
    <property type="entry name" value="WH_DNA-bd_sf"/>
</dbReference>
<dbReference type="InterPro" id="IPR036388">
    <property type="entry name" value="WH-like_DNA-bd_sf"/>
</dbReference>
<keyword evidence="1" id="KW-0805">Transcription regulation</keyword>
<dbReference type="AlphaFoldDB" id="A0AAC9URU5"/>
<dbReference type="InterPro" id="IPR055166">
    <property type="entry name" value="Transc_reg_Sar_Rot_HTH"/>
</dbReference>
<protein>
    <recommendedName>
        <fullName evidence="4">HTH marR-type domain-containing protein</fullName>
    </recommendedName>
</protein>
<proteinExistence type="predicted"/>
<dbReference type="EMBL" id="CP022474">
    <property type="protein sequence ID" value="ASN60814.1"/>
    <property type="molecule type" value="Genomic_DNA"/>
</dbReference>
<name>A0AAC9URU5_LATCU</name>
<sequence>MKNNEQIKNLGQWYLETRLLSSELNDLCRQHEMSFEQFLFLEQIVEFGPQSPSELAIKFSTSGPIATRKLNVLYRRKMIEKSRGTRSDQRVVNISITSTGNAVYEQIAADLMAWCERQKRTQVKTYDKYFLVG</sequence>
<dbReference type="SMART" id="SM00347">
    <property type="entry name" value="HTH_MARR"/>
    <property type="match status" value="1"/>
</dbReference>
<accession>A0AAC9URU5</accession>
<dbReference type="InterPro" id="IPR000835">
    <property type="entry name" value="HTH_MarR-typ"/>
</dbReference>
<dbReference type="GO" id="GO:0003677">
    <property type="term" value="F:DNA binding"/>
    <property type="evidence" value="ECO:0007669"/>
    <property type="project" value="UniProtKB-KW"/>
</dbReference>
<keyword evidence="3" id="KW-0804">Transcription</keyword>
<evidence type="ECO:0000313" key="6">
    <source>
        <dbReference type="Proteomes" id="UP000199749"/>
    </source>
</evidence>
<evidence type="ECO:0000256" key="2">
    <source>
        <dbReference type="ARBA" id="ARBA00023125"/>
    </source>
</evidence>